<dbReference type="InterPro" id="IPR011990">
    <property type="entry name" value="TPR-like_helical_dom_sf"/>
</dbReference>
<gene>
    <name evidence="2" type="ORF">CCS01_08620</name>
</gene>
<organism evidence="2 3">
    <name type="scientific">Rhodopila globiformis</name>
    <name type="common">Rhodopseudomonas globiformis</name>
    <dbReference type="NCBI Taxonomy" id="1071"/>
    <lineage>
        <taxon>Bacteria</taxon>
        <taxon>Pseudomonadati</taxon>
        <taxon>Pseudomonadota</taxon>
        <taxon>Alphaproteobacteria</taxon>
        <taxon>Acetobacterales</taxon>
        <taxon>Acetobacteraceae</taxon>
        <taxon>Rhodopila</taxon>
    </lineage>
</organism>
<name>A0A2S6NJM8_RHOGL</name>
<evidence type="ECO:0008006" key="4">
    <source>
        <dbReference type="Google" id="ProtNLM"/>
    </source>
</evidence>
<protein>
    <recommendedName>
        <fullName evidence="4">Tetratricopeptide repeat protein</fullName>
    </recommendedName>
</protein>
<dbReference type="Gene3D" id="1.25.40.10">
    <property type="entry name" value="Tetratricopeptide repeat domain"/>
    <property type="match status" value="1"/>
</dbReference>
<feature type="compositionally biased region" description="Basic residues" evidence="1">
    <location>
        <begin position="130"/>
        <end position="146"/>
    </location>
</feature>
<proteinExistence type="predicted"/>
<reference evidence="2 3" key="1">
    <citation type="journal article" date="2018" name="Arch. Microbiol.">
        <title>New insights into the metabolic potential of the phototrophic purple bacterium Rhodopila globiformis DSM 161(T) from its draft genome sequence and evidence for a vanadium-dependent nitrogenase.</title>
        <authorList>
            <person name="Imhoff J.F."/>
            <person name="Rahn T."/>
            <person name="Kunzel S."/>
            <person name="Neulinger S.C."/>
        </authorList>
    </citation>
    <scope>NUCLEOTIDE SEQUENCE [LARGE SCALE GENOMIC DNA]</scope>
    <source>
        <strain evidence="2 3">DSM 161</strain>
    </source>
</reference>
<dbReference type="EMBL" id="NHRY01000078">
    <property type="protein sequence ID" value="PPQ35106.1"/>
    <property type="molecule type" value="Genomic_DNA"/>
</dbReference>
<evidence type="ECO:0000313" key="3">
    <source>
        <dbReference type="Proteomes" id="UP000239724"/>
    </source>
</evidence>
<sequence length="146" mass="15769">MDVSGFPYDDFTSGQGEDVQARDAAVARLAAFPYGFGDPTVSPLCRLLPSHQQAVAGRFAPEQDSADPATLPDLAASFLRGSGDASTALPLSRRAADGLERRLGPDHPDTRIVKANHEQALREAGERPSRFRRMLGRLTARRSRPA</sequence>
<comment type="caution">
    <text evidence="2">The sequence shown here is derived from an EMBL/GenBank/DDBJ whole genome shotgun (WGS) entry which is preliminary data.</text>
</comment>
<evidence type="ECO:0000256" key="1">
    <source>
        <dbReference type="SAM" id="MobiDB-lite"/>
    </source>
</evidence>
<evidence type="ECO:0000313" key="2">
    <source>
        <dbReference type="EMBL" id="PPQ35106.1"/>
    </source>
</evidence>
<feature type="compositionally biased region" description="Basic and acidic residues" evidence="1">
    <location>
        <begin position="120"/>
        <end position="129"/>
    </location>
</feature>
<dbReference type="OrthoDB" id="3885120at2"/>
<dbReference type="Proteomes" id="UP000239724">
    <property type="component" value="Unassembled WGS sequence"/>
</dbReference>
<feature type="region of interest" description="Disordered" evidence="1">
    <location>
        <begin position="120"/>
        <end position="146"/>
    </location>
</feature>
<keyword evidence="3" id="KW-1185">Reference proteome</keyword>
<dbReference type="RefSeq" id="WP_104518446.1">
    <property type="nucleotide sequence ID" value="NZ_NHRY01000078.1"/>
</dbReference>
<accession>A0A2S6NJM8</accession>
<dbReference type="AlphaFoldDB" id="A0A2S6NJM8"/>